<dbReference type="Proteomes" id="UP000593567">
    <property type="component" value="Unassembled WGS sequence"/>
</dbReference>
<keyword evidence="6" id="KW-1185">Reference proteome</keyword>
<dbReference type="GO" id="GO:0016491">
    <property type="term" value="F:oxidoreductase activity"/>
    <property type="evidence" value="ECO:0007669"/>
    <property type="project" value="UniProtKB-KW"/>
</dbReference>
<dbReference type="InterPro" id="IPR036291">
    <property type="entry name" value="NAD(P)-bd_dom_sf"/>
</dbReference>
<reference evidence="5" key="1">
    <citation type="submission" date="2020-06" db="EMBL/GenBank/DDBJ databases">
        <title>Draft genome of Bugula neritina, a colonial animal packing powerful symbionts and potential medicines.</title>
        <authorList>
            <person name="Rayko M."/>
        </authorList>
    </citation>
    <scope>NUCLEOTIDE SEQUENCE [LARGE SCALE GENOMIC DNA]</scope>
    <source>
        <strain evidence="5">Kwan_BN1</strain>
    </source>
</reference>
<comment type="caution">
    <text evidence="5">The sequence shown here is derived from an EMBL/GenBank/DDBJ whole genome shotgun (WGS) entry which is preliminary data.</text>
</comment>
<dbReference type="Gene3D" id="3.90.180.10">
    <property type="entry name" value="Medium-chain alcohol dehydrogenases, catalytic domain"/>
    <property type="match status" value="2"/>
</dbReference>
<evidence type="ECO:0000256" key="1">
    <source>
        <dbReference type="ARBA" id="ARBA00022723"/>
    </source>
</evidence>
<dbReference type="InterPro" id="IPR050129">
    <property type="entry name" value="Zn_alcohol_dh"/>
</dbReference>
<dbReference type="AlphaFoldDB" id="A0A7J7JNW0"/>
<dbReference type="PANTHER" id="PTHR43401:SF2">
    <property type="entry name" value="L-THREONINE 3-DEHYDROGENASE"/>
    <property type="match status" value="1"/>
</dbReference>
<protein>
    <recommendedName>
        <fullName evidence="4">Enoyl reductase (ER) domain-containing protein</fullName>
    </recommendedName>
</protein>
<evidence type="ECO:0000259" key="4">
    <source>
        <dbReference type="SMART" id="SM00829"/>
    </source>
</evidence>
<dbReference type="InterPro" id="IPR013149">
    <property type="entry name" value="ADH-like_C"/>
</dbReference>
<dbReference type="OrthoDB" id="1879366at2759"/>
<gene>
    <name evidence="5" type="ORF">EB796_013667</name>
</gene>
<evidence type="ECO:0000256" key="3">
    <source>
        <dbReference type="ARBA" id="ARBA00023002"/>
    </source>
</evidence>
<dbReference type="Pfam" id="PF00107">
    <property type="entry name" value="ADH_zinc_N"/>
    <property type="match status" value="1"/>
</dbReference>
<dbReference type="SUPFAM" id="SSF51735">
    <property type="entry name" value="NAD(P)-binding Rossmann-fold domains"/>
    <property type="match status" value="1"/>
</dbReference>
<dbReference type="InterPro" id="IPR013154">
    <property type="entry name" value="ADH-like_N"/>
</dbReference>
<dbReference type="SUPFAM" id="SSF50129">
    <property type="entry name" value="GroES-like"/>
    <property type="match status" value="1"/>
</dbReference>
<dbReference type="GO" id="GO:0046872">
    <property type="term" value="F:metal ion binding"/>
    <property type="evidence" value="ECO:0007669"/>
    <property type="project" value="UniProtKB-KW"/>
</dbReference>
<keyword evidence="2" id="KW-0862">Zinc</keyword>
<dbReference type="InterPro" id="IPR011032">
    <property type="entry name" value="GroES-like_sf"/>
</dbReference>
<dbReference type="EMBL" id="VXIV02001997">
    <property type="protein sequence ID" value="KAF6028020.1"/>
    <property type="molecule type" value="Genomic_DNA"/>
</dbReference>
<dbReference type="InterPro" id="IPR020843">
    <property type="entry name" value="ER"/>
</dbReference>
<sequence length="379" mass="41751">MTIVTRTTSGTQITEQHYKMPAAPAQRKMVRMTSIDKNMVCSTKFQVSKNEPLPELPASCIRLRVCFAGVCSPDTQRRRNSVRNKGLMDTSLFPGYEISGIVDEIGPDVNTKLRCGDKVLLYQEEDIGFDNGYTEYVIIKNPENAIPLPDDISLEIGALLPNGGLTAYTACLRARPYIQDCEQRKGKCNLLVVGAGGLGLWATIMASHLTGPVGTCDRNVKVIVADTNSEKLTVAKKHGCYSVVHWPRDCYEEQVIERTKDVCPDGIDVVIDFVSSPRTISRATKFLNERGVLVVGGNSQHTVEMNISELAKKEQVVIGVRKGTREELLHLIQLVSTGMISVPEFNTFKLDEADQVFQGLSDCSIHGRAILQVSPVSLH</sequence>
<keyword evidence="3" id="KW-0560">Oxidoreductase</keyword>
<evidence type="ECO:0000313" key="5">
    <source>
        <dbReference type="EMBL" id="KAF6028020.1"/>
    </source>
</evidence>
<keyword evidence="1" id="KW-0479">Metal-binding</keyword>
<evidence type="ECO:0000313" key="6">
    <source>
        <dbReference type="Proteomes" id="UP000593567"/>
    </source>
</evidence>
<dbReference type="PANTHER" id="PTHR43401">
    <property type="entry name" value="L-THREONINE 3-DEHYDROGENASE"/>
    <property type="match status" value="1"/>
</dbReference>
<dbReference type="Gene3D" id="3.40.50.720">
    <property type="entry name" value="NAD(P)-binding Rossmann-like Domain"/>
    <property type="match status" value="1"/>
</dbReference>
<accession>A0A7J7JNW0</accession>
<evidence type="ECO:0000256" key="2">
    <source>
        <dbReference type="ARBA" id="ARBA00022833"/>
    </source>
</evidence>
<proteinExistence type="predicted"/>
<feature type="domain" description="Enoyl reductase (ER)" evidence="4">
    <location>
        <begin position="38"/>
        <end position="371"/>
    </location>
</feature>
<dbReference type="SMART" id="SM00829">
    <property type="entry name" value="PKS_ER"/>
    <property type="match status" value="1"/>
</dbReference>
<name>A0A7J7JNW0_BUGNE</name>
<organism evidence="5 6">
    <name type="scientific">Bugula neritina</name>
    <name type="common">Brown bryozoan</name>
    <name type="synonym">Sertularia neritina</name>
    <dbReference type="NCBI Taxonomy" id="10212"/>
    <lineage>
        <taxon>Eukaryota</taxon>
        <taxon>Metazoa</taxon>
        <taxon>Spiralia</taxon>
        <taxon>Lophotrochozoa</taxon>
        <taxon>Bryozoa</taxon>
        <taxon>Gymnolaemata</taxon>
        <taxon>Cheilostomatida</taxon>
        <taxon>Flustrina</taxon>
        <taxon>Buguloidea</taxon>
        <taxon>Bugulidae</taxon>
        <taxon>Bugula</taxon>
    </lineage>
</organism>
<dbReference type="Pfam" id="PF08240">
    <property type="entry name" value="ADH_N"/>
    <property type="match status" value="1"/>
</dbReference>